<dbReference type="InterPro" id="IPR000490">
    <property type="entry name" value="Glyco_hydro_17"/>
</dbReference>
<evidence type="ECO:0000256" key="2">
    <source>
        <dbReference type="ARBA" id="ARBA00008773"/>
    </source>
</evidence>
<dbReference type="PANTHER" id="PTHR32227">
    <property type="entry name" value="GLUCAN ENDO-1,3-BETA-GLUCOSIDASE BG1-RELATED-RELATED"/>
    <property type="match status" value="1"/>
</dbReference>
<evidence type="ECO:0000256" key="5">
    <source>
        <dbReference type="ARBA" id="ARBA00023295"/>
    </source>
</evidence>
<comment type="similarity">
    <text evidence="2 8">Belongs to the glycosyl hydrolase 17 family.</text>
</comment>
<dbReference type="InterPro" id="IPR044965">
    <property type="entry name" value="Glyco_hydro_17_plant"/>
</dbReference>
<dbReference type="EMBL" id="PJQY01001882">
    <property type="protein sequence ID" value="PQP98583.1"/>
    <property type="molecule type" value="Genomic_DNA"/>
</dbReference>
<dbReference type="EC" id="3.2.1.39" evidence="3"/>
<keyword evidence="5" id="KW-0326">Glycosidase</keyword>
<evidence type="ECO:0000313" key="10">
    <source>
        <dbReference type="Proteomes" id="UP000250321"/>
    </source>
</evidence>
<sequence>MKNMKKYDADHDVIKAFRGTGLELVVVALLNGCLQAMGANEDQAMNWVKENVQAFLPDTLIRGICVGNEVLRVDCSRLMEPFAYDVGFHGLVSSTANSSSADLSFPESIFADSVSGESISANSSSEYSLLLSLKNSIWSSRLVSVAIL</sequence>
<dbReference type="InterPro" id="IPR017853">
    <property type="entry name" value="GH"/>
</dbReference>
<dbReference type="Proteomes" id="UP000250321">
    <property type="component" value="Unassembled WGS sequence"/>
</dbReference>
<evidence type="ECO:0000256" key="7">
    <source>
        <dbReference type="ARBA" id="ARBA00033417"/>
    </source>
</evidence>
<dbReference type="GO" id="GO:0042973">
    <property type="term" value="F:glucan endo-1,3-beta-D-glucosidase activity"/>
    <property type="evidence" value="ECO:0007669"/>
    <property type="project" value="UniProtKB-EC"/>
</dbReference>
<comment type="caution">
    <text evidence="9">The sequence shown here is derived from an EMBL/GenBank/DDBJ whole genome shotgun (WGS) entry which is preliminary data.</text>
</comment>
<keyword evidence="10" id="KW-1185">Reference proteome</keyword>
<organism evidence="9 10">
    <name type="scientific">Prunus yedoensis var. nudiflora</name>
    <dbReference type="NCBI Taxonomy" id="2094558"/>
    <lineage>
        <taxon>Eukaryota</taxon>
        <taxon>Viridiplantae</taxon>
        <taxon>Streptophyta</taxon>
        <taxon>Embryophyta</taxon>
        <taxon>Tracheophyta</taxon>
        <taxon>Spermatophyta</taxon>
        <taxon>Magnoliopsida</taxon>
        <taxon>eudicotyledons</taxon>
        <taxon>Gunneridae</taxon>
        <taxon>Pentapetalae</taxon>
        <taxon>rosids</taxon>
        <taxon>fabids</taxon>
        <taxon>Rosales</taxon>
        <taxon>Rosaceae</taxon>
        <taxon>Amygdaloideae</taxon>
        <taxon>Amygdaleae</taxon>
        <taxon>Prunus</taxon>
    </lineage>
</organism>
<protein>
    <recommendedName>
        <fullName evidence="3">glucan endo-1,3-beta-D-glucosidase</fullName>
        <ecNumber evidence="3">3.2.1.39</ecNumber>
    </recommendedName>
    <alternativeName>
        <fullName evidence="6">(1-&gt;3)-beta-glucan endohydrolase</fullName>
    </alternativeName>
    <alternativeName>
        <fullName evidence="7">Beta-1,3-endoglucanase</fullName>
    </alternativeName>
</protein>
<gene>
    <name evidence="9" type="ORF">Pyn_24268</name>
</gene>
<reference evidence="9 10" key="1">
    <citation type="submission" date="2018-02" db="EMBL/GenBank/DDBJ databases">
        <title>Draft genome of wild Prunus yedoensis var. nudiflora.</title>
        <authorList>
            <person name="Baek S."/>
            <person name="Kim J.-H."/>
            <person name="Choi K."/>
            <person name="Kim G.-B."/>
            <person name="Cho A."/>
            <person name="Jang H."/>
            <person name="Shin C.-H."/>
            <person name="Yu H.-J."/>
            <person name="Mun J.-H."/>
        </authorList>
    </citation>
    <scope>NUCLEOTIDE SEQUENCE [LARGE SCALE GENOMIC DNA]</scope>
    <source>
        <strain evidence="10">cv. Jeju island</strain>
        <tissue evidence="9">Leaf</tissue>
    </source>
</reference>
<evidence type="ECO:0000256" key="6">
    <source>
        <dbReference type="ARBA" id="ARBA00033335"/>
    </source>
</evidence>
<dbReference type="OrthoDB" id="1166480at2759"/>
<dbReference type="Pfam" id="PF00332">
    <property type="entry name" value="Glyco_hydro_17"/>
    <property type="match status" value="1"/>
</dbReference>
<dbReference type="GO" id="GO:0005975">
    <property type="term" value="P:carbohydrate metabolic process"/>
    <property type="evidence" value="ECO:0007669"/>
    <property type="project" value="InterPro"/>
</dbReference>
<accession>A0A314Y3X9</accession>
<dbReference type="STRING" id="2094558.A0A314Y3X9"/>
<evidence type="ECO:0000256" key="8">
    <source>
        <dbReference type="RuleBase" id="RU004335"/>
    </source>
</evidence>
<dbReference type="Gene3D" id="3.20.20.80">
    <property type="entry name" value="Glycosidases"/>
    <property type="match status" value="1"/>
</dbReference>
<keyword evidence="4" id="KW-0378">Hydrolase</keyword>
<dbReference type="AlphaFoldDB" id="A0A314Y3X9"/>
<evidence type="ECO:0000256" key="4">
    <source>
        <dbReference type="ARBA" id="ARBA00022801"/>
    </source>
</evidence>
<proteinExistence type="inferred from homology"/>
<evidence type="ECO:0000256" key="3">
    <source>
        <dbReference type="ARBA" id="ARBA00012780"/>
    </source>
</evidence>
<dbReference type="SUPFAM" id="SSF51445">
    <property type="entry name" value="(Trans)glycosidases"/>
    <property type="match status" value="1"/>
</dbReference>
<evidence type="ECO:0000313" key="9">
    <source>
        <dbReference type="EMBL" id="PQP98583.1"/>
    </source>
</evidence>
<evidence type="ECO:0000256" key="1">
    <source>
        <dbReference type="ARBA" id="ARBA00000382"/>
    </source>
</evidence>
<comment type="catalytic activity">
    <reaction evidence="1">
        <text>Hydrolysis of (1-&gt;3)-beta-D-glucosidic linkages in (1-&gt;3)-beta-D-glucans.</text>
        <dbReference type="EC" id="3.2.1.39"/>
    </reaction>
</comment>
<name>A0A314Y3X9_PRUYE</name>